<organism evidence="2 3">
    <name type="scientific">Botrytis porri</name>
    <dbReference type="NCBI Taxonomy" id="87229"/>
    <lineage>
        <taxon>Eukaryota</taxon>
        <taxon>Fungi</taxon>
        <taxon>Dikarya</taxon>
        <taxon>Ascomycota</taxon>
        <taxon>Pezizomycotina</taxon>
        <taxon>Leotiomycetes</taxon>
        <taxon>Helotiales</taxon>
        <taxon>Sclerotiniaceae</taxon>
        <taxon>Botrytis</taxon>
    </lineage>
</organism>
<evidence type="ECO:0000313" key="3">
    <source>
        <dbReference type="Proteomes" id="UP000297280"/>
    </source>
</evidence>
<accession>A0A4Z1KDN1</accession>
<evidence type="ECO:0000256" key="1">
    <source>
        <dbReference type="SAM" id="MobiDB-lite"/>
    </source>
</evidence>
<reference evidence="2 3" key="1">
    <citation type="submission" date="2017-12" db="EMBL/GenBank/DDBJ databases">
        <title>Comparative genomics of Botrytis spp.</title>
        <authorList>
            <person name="Valero-Jimenez C.A."/>
            <person name="Tapia P."/>
            <person name="Veloso J."/>
            <person name="Silva-Moreno E."/>
            <person name="Staats M."/>
            <person name="Valdes J.H."/>
            <person name="Van Kan J.A.L."/>
        </authorList>
    </citation>
    <scope>NUCLEOTIDE SEQUENCE [LARGE SCALE GENOMIC DNA]</scope>
    <source>
        <strain evidence="2 3">MUCL3349</strain>
    </source>
</reference>
<evidence type="ECO:0000313" key="2">
    <source>
        <dbReference type="EMBL" id="TGO83506.1"/>
    </source>
</evidence>
<comment type="caution">
    <text evidence="2">The sequence shown here is derived from an EMBL/GenBank/DDBJ whole genome shotgun (WGS) entry which is preliminary data.</text>
</comment>
<dbReference type="EMBL" id="PQXO01000635">
    <property type="protein sequence ID" value="TGO83506.1"/>
    <property type="molecule type" value="Genomic_DNA"/>
</dbReference>
<gene>
    <name evidence="2" type="ORF">BPOR_0636g00010</name>
</gene>
<dbReference type="Proteomes" id="UP000297280">
    <property type="component" value="Unassembled WGS sequence"/>
</dbReference>
<feature type="region of interest" description="Disordered" evidence="1">
    <location>
        <begin position="95"/>
        <end position="114"/>
    </location>
</feature>
<dbReference type="AlphaFoldDB" id="A0A4Z1KDN1"/>
<proteinExistence type="predicted"/>
<protein>
    <submittedName>
        <fullName evidence="2">Uncharacterized protein</fullName>
    </submittedName>
</protein>
<name>A0A4Z1KDN1_9HELO</name>
<feature type="region of interest" description="Disordered" evidence="1">
    <location>
        <begin position="1"/>
        <end position="23"/>
    </location>
</feature>
<keyword evidence="3" id="KW-1185">Reference proteome</keyword>
<sequence>MQVQTPLAHGLSGMPAPTSMSRSGPSLEIFGISEVDAKRKVSPDDYLAECIRTPFVTIDPQYFCEAPDRKSLTSTVVMSNLSQCSNLAVHGSDIAGTNENPTSPNYSSSIPASTETSRSSSLYAYRMDRYLADSDHSVPYTSPFIIDDELSSTRNTELRKEAIAADLKRYIAEFRD</sequence>